<dbReference type="PANTHER" id="PTHR44154:SF1">
    <property type="entry name" value="QUINONE OXIDOREDUCTASE"/>
    <property type="match status" value="1"/>
</dbReference>
<dbReference type="Pfam" id="PF08240">
    <property type="entry name" value="ADH_N"/>
    <property type="match status" value="1"/>
</dbReference>
<dbReference type="InterPro" id="IPR011032">
    <property type="entry name" value="GroES-like_sf"/>
</dbReference>
<dbReference type="PANTHER" id="PTHR44154">
    <property type="entry name" value="QUINONE OXIDOREDUCTASE"/>
    <property type="match status" value="1"/>
</dbReference>
<keyword evidence="1" id="KW-0521">NADP</keyword>
<feature type="domain" description="Enoyl reductase (ER)" evidence="2">
    <location>
        <begin position="12"/>
        <end position="325"/>
    </location>
</feature>
<evidence type="ECO:0000313" key="4">
    <source>
        <dbReference type="Proteomes" id="UP000295783"/>
    </source>
</evidence>
<dbReference type="AlphaFoldDB" id="A0A4R6X2G1"/>
<dbReference type="Gene3D" id="3.40.50.720">
    <property type="entry name" value="NAD(P)-binding Rossmann-like Domain"/>
    <property type="match status" value="1"/>
</dbReference>
<evidence type="ECO:0000313" key="3">
    <source>
        <dbReference type="EMBL" id="TDQ85464.1"/>
    </source>
</evidence>
<dbReference type="SUPFAM" id="SSF51735">
    <property type="entry name" value="NAD(P)-binding Rossmann-fold domains"/>
    <property type="match status" value="1"/>
</dbReference>
<dbReference type="Gene3D" id="3.90.180.10">
    <property type="entry name" value="Medium-chain alcohol dehydrogenases, catalytic domain"/>
    <property type="match status" value="1"/>
</dbReference>
<dbReference type="InterPro" id="IPR013154">
    <property type="entry name" value="ADH-like_N"/>
</dbReference>
<dbReference type="InterPro" id="IPR013149">
    <property type="entry name" value="ADH-like_C"/>
</dbReference>
<evidence type="ECO:0000256" key="1">
    <source>
        <dbReference type="ARBA" id="ARBA00022857"/>
    </source>
</evidence>
<comment type="caution">
    <text evidence="3">The sequence shown here is derived from an EMBL/GenBank/DDBJ whole genome shotgun (WGS) entry which is preliminary data.</text>
</comment>
<accession>A0A4R6X2G1</accession>
<sequence>MRAAFYDRLGPAREVLQLGALPDPAPGPGEVLVRVAASGVNPSDVKMRLGTGSAANEYPRIIPHSDGAGTIIAVGEGVAQSRIGKRVWLWNARWQRAFGTAAELVALPDSQAVALPDNADFATGACLGIPVLTAWQAIETDGGIAAGDWVLVQGGAGAVGHYAVQMAKLKGARVIATVSSPEKAAHAKAAGADCVIDRKAEDVVAAVLQATGGRGVARVIEVDLAGNIGWLPRVVADYGLVVVYGSSRREAEVSFSASIIGNIGYRFFIVYNQPLSLRQRALAAVDALLAEDLLTHTIAAAFPLAEIAAAHETVEAGRQIGNIVVMID</sequence>
<dbReference type="OrthoDB" id="7355832at2"/>
<dbReference type="GO" id="GO:0016491">
    <property type="term" value="F:oxidoreductase activity"/>
    <property type="evidence" value="ECO:0007669"/>
    <property type="project" value="InterPro"/>
</dbReference>
<dbReference type="Pfam" id="PF00107">
    <property type="entry name" value="ADH_zinc_N"/>
    <property type="match status" value="1"/>
</dbReference>
<reference evidence="3 4" key="1">
    <citation type="submission" date="2019-03" db="EMBL/GenBank/DDBJ databases">
        <title>Genomic Encyclopedia of Type Strains, Phase III (KMG-III): the genomes of soil and plant-associated and newly described type strains.</title>
        <authorList>
            <person name="Whitman W."/>
        </authorList>
    </citation>
    <scope>NUCLEOTIDE SEQUENCE [LARGE SCALE GENOMIC DNA]</scope>
    <source>
        <strain evidence="3 4">CGMCC 1.7660</strain>
    </source>
</reference>
<dbReference type="Proteomes" id="UP000295783">
    <property type="component" value="Unassembled WGS sequence"/>
</dbReference>
<proteinExistence type="predicted"/>
<gene>
    <name evidence="3" type="ORF">A8950_0250</name>
</gene>
<dbReference type="CDD" id="cd08253">
    <property type="entry name" value="zeta_crystallin"/>
    <property type="match status" value="1"/>
</dbReference>
<dbReference type="EMBL" id="SNYW01000002">
    <property type="protein sequence ID" value="TDQ85464.1"/>
    <property type="molecule type" value="Genomic_DNA"/>
</dbReference>
<keyword evidence="4" id="KW-1185">Reference proteome</keyword>
<evidence type="ECO:0000259" key="2">
    <source>
        <dbReference type="SMART" id="SM00829"/>
    </source>
</evidence>
<dbReference type="SUPFAM" id="SSF50129">
    <property type="entry name" value="GroES-like"/>
    <property type="match status" value="1"/>
</dbReference>
<organism evidence="3 4">
    <name type="scientific">Dongia mobilis</name>
    <dbReference type="NCBI Taxonomy" id="578943"/>
    <lineage>
        <taxon>Bacteria</taxon>
        <taxon>Pseudomonadati</taxon>
        <taxon>Pseudomonadota</taxon>
        <taxon>Alphaproteobacteria</taxon>
        <taxon>Rhodospirillales</taxon>
        <taxon>Dongiaceae</taxon>
        <taxon>Dongia</taxon>
    </lineage>
</organism>
<dbReference type="InterPro" id="IPR051603">
    <property type="entry name" value="Zinc-ADH_QOR/CCCR"/>
</dbReference>
<dbReference type="InterPro" id="IPR036291">
    <property type="entry name" value="NAD(P)-bd_dom_sf"/>
</dbReference>
<dbReference type="SMART" id="SM00829">
    <property type="entry name" value="PKS_ER"/>
    <property type="match status" value="1"/>
</dbReference>
<name>A0A4R6X2G1_9PROT</name>
<dbReference type="InterPro" id="IPR020843">
    <property type="entry name" value="ER"/>
</dbReference>
<dbReference type="RefSeq" id="WP_133611669.1">
    <property type="nucleotide sequence ID" value="NZ_SNYW01000002.1"/>
</dbReference>
<protein>
    <submittedName>
        <fullName evidence="3">NADPH2:quinone reductase</fullName>
    </submittedName>
</protein>